<proteinExistence type="predicted"/>
<name>A0A1N7DWZ3_9GAMM</name>
<reference evidence="2" key="1">
    <citation type="submission" date="2017-01" db="EMBL/GenBank/DDBJ databases">
        <authorList>
            <person name="Varghese N."/>
            <person name="Submissions S."/>
        </authorList>
    </citation>
    <scope>NUCLEOTIDE SEQUENCE [LARGE SCALE GENOMIC DNA]</scope>
    <source>
        <strain evidence="2">DSM 21768</strain>
    </source>
</reference>
<organism evidence="1 2">
    <name type="scientific">Moraxella cuniculi DSM 21768</name>
    <dbReference type="NCBI Taxonomy" id="1122245"/>
    <lineage>
        <taxon>Bacteria</taxon>
        <taxon>Pseudomonadati</taxon>
        <taxon>Pseudomonadota</taxon>
        <taxon>Gammaproteobacteria</taxon>
        <taxon>Moraxellales</taxon>
        <taxon>Moraxellaceae</taxon>
        <taxon>Moraxella</taxon>
    </lineage>
</organism>
<gene>
    <name evidence="1" type="ORF">SAMN02745664_102192</name>
</gene>
<accession>A0A1N7DWZ3</accession>
<keyword evidence="2" id="KW-1185">Reference proteome</keyword>
<dbReference type="Proteomes" id="UP000187495">
    <property type="component" value="Unassembled WGS sequence"/>
</dbReference>
<dbReference type="AlphaFoldDB" id="A0A1N7DWZ3"/>
<dbReference type="EMBL" id="FTNU01000002">
    <property type="protein sequence ID" value="SIR80344.1"/>
    <property type="molecule type" value="Genomic_DNA"/>
</dbReference>
<sequence>MLTFLAALLIALHDRIGRLETRALEVSFFADLHDRIGRLENATLNG</sequence>
<evidence type="ECO:0000313" key="2">
    <source>
        <dbReference type="Proteomes" id="UP000187495"/>
    </source>
</evidence>
<evidence type="ECO:0000313" key="1">
    <source>
        <dbReference type="EMBL" id="SIR80344.1"/>
    </source>
</evidence>
<protein>
    <submittedName>
        <fullName evidence="1">Uncharacterized protein</fullName>
    </submittedName>
</protein>